<keyword evidence="1" id="KW-0472">Membrane</keyword>
<accession>A0A1G8QAU6</accession>
<proteinExistence type="predicted"/>
<reference evidence="2 3" key="1">
    <citation type="submission" date="2016-10" db="EMBL/GenBank/DDBJ databases">
        <authorList>
            <person name="de Groot N.N."/>
        </authorList>
    </citation>
    <scope>NUCLEOTIDE SEQUENCE [LARGE SCALE GENOMIC DNA]</scope>
    <source>
        <strain evidence="2 3">DSM 21771</strain>
    </source>
</reference>
<evidence type="ECO:0000256" key="1">
    <source>
        <dbReference type="SAM" id="Phobius"/>
    </source>
</evidence>
<dbReference type="OrthoDB" id="2973720at2"/>
<sequence length="66" mass="7536">MKLLWMLSAMTVSIFFLFYGLMTTAEVTGTISQVLGFCGILFTFLYGLLNKKTKKQVHEDKKELPL</sequence>
<dbReference type="EMBL" id="FNEN01000011">
    <property type="protein sequence ID" value="SDJ01595.1"/>
    <property type="molecule type" value="Genomic_DNA"/>
</dbReference>
<evidence type="ECO:0000313" key="3">
    <source>
        <dbReference type="Proteomes" id="UP000198853"/>
    </source>
</evidence>
<protein>
    <submittedName>
        <fullName evidence="2">Uncharacterized protein</fullName>
    </submittedName>
</protein>
<evidence type="ECO:0000313" key="2">
    <source>
        <dbReference type="EMBL" id="SDJ01595.1"/>
    </source>
</evidence>
<dbReference type="RefSeq" id="WP_143018910.1">
    <property type="nucleotide sequence ID" value="NZ_FNEN01000011.1"/>
</dbReference>
<name>A0A1G8QAU6_9BACI</name>
<feature type="transmembrane region" description="Helical" evidence="1">
    <location>
        <begin position="7"/>
        <end position="25"/>
    </location>
</feature>
<keyword evidence="3" id="KW-1185">Reference proteome</keyword>
<keyword evidence="1" id="KW-1133">Transmembrane helix</keyword>
<gene>
    <name evidence="2" type="ORF">SAMN04488123_11136</name>
</gene>
<dbReference type="Proteomes" id="UP000198853">
    <property type="component" value="Unassembled WGS sequence"/>
</dbReference>
<feature type="transmembrane region" description="Helical" evidence="1">
    <location>
        <begin position="31"/>
        <end position="49"/>
    </location>
</feature>
<organism evidence="2 3">
    <name type="scientific">Natribacillus halophilus</name>
    <dbReference type="NCBI Taxonomy" id="549003"/>
    <lineage>
        <taxon>Bacteria</taxon>
        <taxon>Bacillati</taxon>
        <taxon>Bacillota</taxon>
        <taxon>Bacilli</taxon>
        <taxon>Bacillales</taxon>
        <taxon>Bacillaceae</taxon>
        <taxon>Natribacillus</taxon>
    </lineage>
</organism>
<dbReference type="AlphaFoldDB" id="A0A1G8QAU6"/>
<keyword evidence="1" id="KW-0812">Transmembrane</keyword>